<dbReference type="RefSeq" id="WP_184174401.1">
    <property type="nucleotide sequence ID" value="NZ_JACHGF010000003.1"/>
</dbReference>
<dbReference type="EMBL" id="JACHGF010000003">
    <property type="protein sequence ID" value="MBB5284463.1"/>
    <property type="molecule type" value="Genomic_DNA"/>
</dbReference>
<evidence type="ECO:0000313" key="1">
    <source>
        <dbReference type="EMBL" id="MBB5284463.1"/>
    </source>
</evidence>
<reference evidence="1 2" key="1">
    <citation type="submission" date="2020-08" db="EMBL/GenBank/DDBJ databases">
        <title>Genomic Encyclopedia of Type Strains, Phase IV (KMG-IV): sequencing the most valuable type-strain genomes for metagenomic binning, comparative biology and taxonomic classification.</title>
        <authorList>
            <person name="Goeker M."/>
        </authorList>
    </citation>
    <scope>NUCLEOTIDE SEQUENCE [LARGE SCALE GENOMIC DNA]</scope>
    <source>
        <strain evidence="1 2">DSM 105074</strain>
    </source>
</reference>
<dbReference type="AlphaFoldDB" id="A0A840TT67"/>
<proteinExistence type="predicted"/>
<organism evidence="1 2">
    <name type="scientific">Rhabdobacter roseus</name>
    <dbReference type="NCBI Taxonomy" id="1655419"/>
    <lineage>
        <taxon>Bacteria</taxon>
        <taxon>Pseudomonadati</taxon>
        <taxon>Bacteroidota</taxon>
        <taxon>Cytophagia</taxon>
        <taxon>Cytophagales</taxon>
        <taxon>Cytophagaceae</taxon>
        <taxon>Rhabdobacter</taxon>
    </lineage>
</organism>
<comment type="caution">
    <text evidence="1">The sequence shown here is derived from an EMBL/GenBank/DDBJ whole genome shotgun (WGS) entry which is preliminary data.</text>
</comment>
<accession>A0A840TT67</accession>
<dbReference type="Proteomes" id="UP000557307">
    <property type="component" value="Unassembled WGS sequence"/>
</dbReference>
<keyword evidence="2" id="KW-1185">Reference proteome</keyword>
<gene>
    <name evidence="1" type="ORF">HNQ92_002606</name>
</gene>
<evidence type="ECO:0000313" key="2">
    <source>
        <dbReference type="Proteomes" id="UP000557307"/>
    </source>
</evidence>
<protein>
    <submittedName>
        <fullName evidence="1">Uncharacterized protein</fullName>
    </submittedName>
</protein>
<sequence>MYNKANQEANTEVQAGGSIKERLLSRFERAREAVGPHWRKALAEADAYFNTKAGYDTMMAVSGAASSPRQANVDRIERVTLALEKLAGIENGPVV</sequence>
<name>A0A840TT67_9BACT</name>